<dbReference type="InterPro" id="IPR036388">
    <property type="entry name" value="WH-like_DNA-bd_sf"/>
</dbReference>
<comment type="caution">
    <text evidence="6">The sequence shown here is derived from an EMBL/GenBank/DDBJ whole genome shotgun (WGS) entry which is preliminary data.</text>
</comment>
<dbReference type="CDD" id="cd05466">
    <property type="entry name" value="PBP2_LTTR_substrate"/>
    <property type="match status" value="1"/>
</dbReference>
<sequence length="296" mass="31791">MEIYQLRAFVAVARVGHVTRAAEQLHLTQSAVSKQLKALEEELGGPLFDRTTAGMTPSAIGRRLLPLAQRTLDAAGELAAAARQLQGQLSGTLRLGTIVDPASIRLGELLSEMQQHCPQVDVRLEQGISGTVLQRLKARELEACFFLGDVDDAEVSAIVLAVESYAVVLPPAWAARVMGQGWAALAALPWIGTAPGSSQTVIMERLLRQQGLSRQTVAEVDQESTLLDLVQAGVGLCLARERRAQELLAAGRIVAWDGERIACPLSLLVLAEDAARPLQAALRERVFSVWPSAVQA</sequence>
<dbReference type="Gene3D" id="3.40.190.10">
    <property type="entry name" value="Periplasmic binding protein-like II"/>
    <property type="match status" value="2"/>
</dbReference>
<evidence type="ECO:0000256" key="1">
    <source>
        <dbReference type="ARBA" id="ARBA00009437"/>
    </source>
</evidence>
<proteinExistence type="inferred from homology"/>
<keyword evidence="3" id="KW-0238">DNA-binding</keyword>
<keyword evidence="7" id="KW-1185">Reference proteome</keyword>
<reference evidence="7" key="1">
    <citation type="journal article" date="2019" name="Int. J. Syst. Evol. Microbiol.">
        <title>The Global Catalogue of Microorganisms (GCM) 10K type strain sequencing project: providing services to taxonomists for standard genome sequencing and annotation.</title>
        <authorList>
            <consortium name="The Broad Institute Genomics Platform"/>
            <consortium name="The Broad Institute Genome Sequencing Center for Infectious Disease"/>
            <person name="Wu L."/>
            <person name="Ma J."/>
        </authorList>
    </citation>
    <scope>NUCLEOTIDE SEQUENCE [LARGE SCALE GENOMIC DNA]</scope>
    <source>
        <strain evidence="7">KCTC 23314</strain>
    </source>
</reference>
<accession>A0ABQ3GGF6</accession>
<dbReference type="PROSITE" id="PS50931">
    <property type="entry name" value="HTH_LYSR"/>
    <property type="match status" value="1"/>
</dbReference>
<protein>
    <submittedName>
        <fullName evidence="6">LysR family transcriptional regulator</fullName>
    </submittedName>
</protein>
<dbReference type="SUPFAM" id="SSF46785">
    <property type="entry name" value="Winged helix' DNA-binding domain"/>
    <property type="match status" value="1"/>
</dbReference>
<evidence type="ECO:0000313" key="6">
    <source>
        <dbReference type="EMBL" id="GHD03621.1"/>
    </source>
</evidence>
<gene>
    <name evidence="6" type="ORF">GCM10007320_63890</name>
</gene>
<dbReference type="InterPro" id="IPR000847">
    <property type="entry name" value="LysR_HTH_N"/>
</dbReference>
<evidence type="ECO:0000313" key="7">
    <source>
        <dbReference type="Proteomes" id="UP000626210"/>
    </source>
</evidence>
<dbReference type="SUPFAM" id="SSF53850">
    <property type="entry name" value="Periplasmic binding protein-like II"/>
    <property type="match status" value="1"/>
</dbReference>
<dbReference type="InterPro" id="IPR005119">
    <property type="entry name" value="LysR_subst-bd"/>
</dbReference>
<keyword evidence="4" id="KW-0804">Transcription</keyword>
<comment type="similarity">
    <text evidence="1">Belongs to the LysR transcriptional regulatory family.</text>
</comment>
<keyword evidence="2" id="KW-0805">Transcription regulation</keyword>
<evidence type="ECO:0000256" key="2">
    <source>
        <dbReference type="ARBA" id="ARBA00023015"/>
    </source>
</evidence>
<organism evidence="6 7">
    <name type="scientific">Pseudorhodoferax aquiterrae</name>
    <dbReference type="NCBI Taxonomy" id="747304"/>
    <lineage>
        <taxon>Bacteria</taxon>
        <taxon>Pseudomonadati</taxon>
        <taxon>Pseudomonadota</taxon>
        <taxon>Betaproteobacteria</taxon>
        <taxon>Burkholderiales</taxon>
        <taxon>Comamonadaceae</taxon>
    </lineage>
</organism>
<dbReference type="InterPro" id="IPR036390">
    <property type="entry name" value="WH_DNA-bd_sf"/>
</dbReference>
<name>A0ABQ3GGF6_9BURK</name>
<dbReference type="Pfam" id="PF03466">
    <property type="entry name" value="LysR_substrate"/>
    <property type="match status" value="1"/>
</dbReference>
<dbReference type="PANTHER" id="PTHR30126">
    <property type="entry name" value="HTH-TYPE TRANSCRIPTIONAL REGULATOR"/>
    <property type="match status" value="1"/>
</dbReference>
<dbReference type="PANTHER" id="PTHR30126:SF40">
    <property type="entry name" value="HTH-TYPE TRANSCRIPTIONAL REGULATOR GLTR"/>
    <property type="match status" value="1"/>
</dbReference>
<feature type="domain" description="HTH lysR-type" evidence="5">
    <location>
        <begin position="1"/>
        <end position="58"/>
    </location>
</feature>
<evidence type="ECO:0000256" key="3">
    <source>
        <dbReference type="ARBA" id="ARBA00023125"/>
    </source>
</evidence>
<dbReference type="EMBL" id="BMYK01000045">
    <property type="protein sequence ID" value="GHD03621.1"/>
    <property type="molecule type" value="Genomic_DNA"/>
</dbReference>
<dbReference type="PRINTS" id="PR00039">
    <property type="entry name" value="HTHLYSR"/>
</dbReference>
<dbReference type="RefSeq" id="WP_189690899.1">
    <property type="nucleotide sequence ID" value="NZ_BMYK01000045.1"/>
</dbReference>
<dbReference type="Proteomes" id="UP000626210">
    <property type="component" value="Unassembled WGS sequence"/>
</dbReference>
<dbReference type="Pfam" id="PF00126">
    <property type="entry name" value="HTH_1"/>
    <property type="match status" value="1"/>
</dbReference>
<evidence type="ECO:0000259" key="5">
    <source>
        <dbReference type="PROSITE" id="PS50931"/>
    </source>
</evidence>
<evidence type="ECO:0000256" key="4">
    <source>
        <dbReference type="ARBA" id="ARBA00023163"/>
    </source>
</evidence>
<dbReference type="Gene3D" id="1.10.10.10">
    <property type="entry name" value="Winged helix-like DNA-binding domain superfamily/Winged helix DNA-binding domain"/>
    <property type="match status" value="1"/>
</dbReference>